<keyword evidence="6" id="KW-1185">Reference proteome</keyword>
<dbReference type="Gene3D" id="3.30.390.80">
    <property type="entry name" value="DNA repair protein Rad52/59/22"/>
    <property type="match status" value="1"/>
</dbReference>
<evidence type="ECO:0000313" key="6">
    <source>
        <dbReference type="Proteomes" id="UP000449547"/>
    </source>
</evidence>
<reference evidence="5 6" key="1">
    <citation type="submission" date="2019-07" db="EMBL/GenBank/DDBJ databases">
        <title>Genome assembly of two rare yeast pathogens: Diutina rugosa and Trichomonascus ciferrii.</title>
        <authorList>
            <person name="Mixao V."/>
            <person name="Saus E."/>
            <person name="Hansen A."/>
            <person name="Lass-Flor C."/>
            <person name="Gabaldon T."/>
        </authorList>
    </citation>
    <scope>NUCLEOTIDE SEQUENCE [LARGE SCALE GENOMIC DNA]</scope>
    <source>
        <strain evidence="5 6">CBS 613</strain>
    </source>
</reference>
<comment type="caution">
    <text evidence="5">The sequence shown here is derived from an EMBL/GenBank/DDBJ whole genome shotgun (WGS) entry which is preliminary data.</text>
</comment>
<comment type="similarity">
    <text evidence="1">Belongs to the RAD52 family.</text>
</comment>
<evidence type="ECO:0000256" key="1">
    <source>
        <dbReference type="ARBA" id="ARBA00006638"/>
    </source>
</evidence>
<feature type="compositionally biased region" description="Low complexity" evidence="4">
    <location>
        <begin position="1"/>
        <end position="16"/>
    </location>
</feature>
<keyword evidence="2" id="KW-0227">DNA damage</keyword>
<protein>
    <recommendedName>
        <fullName evidence="7">DNA repair protein RAD59</fullName>
    </recommendedName>
</protein>
<evidence type="ECO:0000256" key="3">
    <source>
        <dbReference type="ARBA" id="ARBA00023204"/>
    </source>
</evidence>
<dbReference type="VEuPathDB" id="FungiDB:DIURU_000516"/>
<evidence type="ECO:0008006" key="7">
    <source>
        <dbReference type="Google" id="ProtNLM"/>
    </source>
</evidence>
<dbReference type="GeneID" id="54779169"/>
<proteinExistence type="inferred from homology"/>
<dbReference type="EMBL" id="SWFT01000021">
    <property type="protein sequence ID" value="KAA8907509.1"/>
    <property type="molecule type" value="Genomic_DNA"/>
</dbReference>
<dbReference type="Proteomes" id="UP000449547">
    <property type="component" value="Unassembled WGS sequence"/>
</dbReference>
<dbReference type="InterPro" id="IPR041247">
    <property type="entry name" value="Rad52_fam"/>
</dbReference>
<dbReference type="GO" id="GO:0006310">
    <property type="term" value="P:DNA recombination"/>
    <property type="evidence" value="ECO:0007669"/>
    <property type="project" value="UniProtKB-ARBA"/>
</dbReference>
<evidence type="ECO:0000256" key="2">
    <source>
        <dbReference type="ARBA" id="ARBA00022763"/>
    </source>
</evidence>
<keyword evidence="3" id="KW-0234">DNA repair</keyword>
<gene>
    <name evidence="5" type="ORF">DIURU_000516</name>
</gene>
<sequence>MDSGAGTPEAETPTTTWFPDQHEVADIERQCEEELAQAQHTPPPSPPPNVGTWTSLRLGTFNNRLNKRLEERAQWKHRRMFSRYDHALPTKEVLDLANQVFGFDGWSHRVVSSTPLDIEVEKRENQEDLIVARIQVNVEVWFYDGTAMMVEGFGVGRSTHRGVAIATSRHSAMSDAIKSAFLSLQDEATFADMYIAHDHRLEPEENVDTSYDHAGFITSI</sequence>
<dbReference type="InterPro" id="IPR042525">
    <property type="entry name" value="Rad52_Rad59_Rad22_sf"/>
</dbReference>
<dbReference type="GO" id="GO:0006302">
    <property type="term" value="P:double-strand break repair"/>
    <property type="evidence" value="ECO:0007669"/>
    <property type="project" value="UniProtKB-ARBA"/>
</dbReference>
<feature type="region of interest" description="Disordered" evidence="4">
    <location>
        <begin position="1"/>
        <end position="21"/>
    </location>
</feature>
<dbReference type="SUPFAM" id="SSF54768">
    <property type="entry name" value="dsRNA-binding domain-like"/>
    <property type="match status" value="1"/>
</dbReference>
<organism evidence="5 6">
    <name type="scientific">Diutina rugosa</name>
    <name type="common">Yeast</name>
    <name type="synonym">Candida rugosa</name>
    <dbReference type="NCBI Taxonomy" id="5481"/>
    <lineage>
        <taxon>Eukaryota</taxon>
        <taxon>Fungi</taxon>
        <taxon>Dikarya</taxon>
        <taxon>Ascomycota</taxon>
        <taxon>Saccharomycotina</taxon>
        <taxon>Pichiomycetes</taxon>
        <taxon>Debaryomycetaceae</taxon>
        <taxon>Diutina</taxon>
    </lineage>
</organism>
<dbReference type="RefSeq" id="XP_034014677.1">
    <property type="nucleotide sequence ID" value="XM_034158111.1"/>
</dbReference>
<name>A0A642V2P2_DIURU</name>
<evidence type="ECO:0000313" key="5">
    <source>
        <dbReference type="EMBL" id="KAA8907509.1"/>
    </source>
</evidence>
<dbReference type="AlphaFoldDB" id="A0A642V2P2"/>
<evidence type="ECO:0000256" key="4">
    <source>
        <dbReference type="SAM" id="MobiDB-lite"/>
    </source>
</evidence>
<dbReference type="OrthoDB" id="206565at2759"/>
<accession>A0A642V2P2</accession>
<dbReference type="Pfam" id="PF04098">
    <property type="entry name" value="Rad52_Rad22"/>
    <property type="match status" value="1"/>
</dbReference>